<organism evidence="9 10">
    <name type="scientific">Catellatospora aurea</name>
    <dbReference type="NCBI Taxonomy" id="1337874"/>
    <lineage>
        <taxon>Bacteria</taxon>
        <taxon>Bacillati</taxon>
        <taxon>Actinomycetota</taxon>
        <taxon>Actinomycetes</taxon>
        <taxon>Micromonosporales</taxon>
        <taxon>Micromonosporaceae</taxon>
        <taxon>Catellatospora</taxon>
    </lineage>
</organism>
<evidence type="ECO:0000256" key="1">
    <source>
        <dbReference type="ARBA" id="ARBA00004651"/>
    </source>
</evidence>
<dbReference type="InterPro" id="IPR000515">
    <property type="entry name" value="MetI-like"/>
</dbReference>
<keyword evidence="6 7" id="KW-0472">Membrane</keyword>
<evidence type="ECO:0000313" key="10">
    <source>
        <dbReference type="Proteomes" id="UP001596392"/>
    </source>
</evidence>
<protein>
    <submittedName>
        <fullName evidence="9">Carbohydrate ABC transporter permease</fullName>
    </submittedName>
</protein>
<keyword evidence="4 7" id="KW-0812">Transmembrane</keyword>
<sequence>MRHGKYPLLAAFLLPPLALYGYFVVSPYAQSFLIAMTNWQGLSPAYEFVGFDNFKRMMGDEYVWNALLNNLWLLVLLPLLTIALGLFLATMLNVGGRGGRSTVTGVRGSALYKVIYFAPQMLSVSIVGVLWAEVYNPRSGLVNSALRAVGLDGLAKVWLGDPAYAFWAVLAVMVWANVGFYVVLFGAAMQSVPRDIYEAAALDGSSRLNTLVRITIPLLWDTIQVAWVYLAILALDGFALIHVMTRGGPNFSTDVVGLRLYTEAFGDYKWGYASAIGVVMFFVTLSVTVLSLRLTRRERIELS</sequence>
<keyword evidence="5 7" id="KW-1133">Transmembrane helix</keyword>
<dbReference type="PANTHER" id="PTHR30193">
    <property type="entry name" value="ABC TRANSPORTER PERMEASE PROTEIN"/>
    <property type="match status" value="1"/>
</dbReference>
<dbReference type="InterPro" id="IPR035906">
    <property type="entry name" value="MetI-like_sf"/>
</dbReference>
<feature type="transmembrane region" description="Helical" evidence="7">
    <location>
        <begin position="114"/>
        <end position="132"/>
    </location>
</feature>
<dbReference type="Gene3D" id="1.10.3720.10">
    <property type="entry name" value="MetI-like"/>
    <property type="match status" value="1"/>
</dbReference>
<evidence type="ECO:0000256" key="4">
    <source>
        <dbReference type="ARBA" id="ARBA00022692"/>
    </source>
</evidence>
<keyword evidence="3" id="KW-1003">Cell membrane</keyword>
<feature type="transmembrane region" description="Helical" evidence="7">
    <location>
        <begin position="71"/>
        <end position="94"/>
    </location>
</feature>
<evidence type="ECO:0000256" key="7">
    <source>
        <dbReference type="RuleBase" id="RU363032"/>
    </source>
</evidence>
<dbReference type="InterPro" id="IPR051393">
    <property type="entry name" value="ABC_transporter_permease"/>
</dbReference>
<comment type="similarity">
    <text evidence="7">Belongs to the binding-protein-dependent transport system permease family.</text>
</comment>
<dbReference type="EMBL" id="JBHTAC010000001">
    <property type="protein sequence ID" value="MFC7241122.1"/>
    <property type="molecule type" value="Genomic_DNA"/>
</dbReference>
<evidence type="ECO:0000259" key="8">
    <source>
        <dbReference type="PROSITE" id="PS50928"/>
    </source>
</evidence>
<dbReference type="Pfam" id="PF00528">
    <property type="entry name" value="BPD_transp_1"/>
    <property type="match status" value="1"/>
</dbReference>
<comment type="caution">
    <text evidence="9">The sequence shown here is derived from an EMBL/GenBank/DDBJ whole genome shotgun (WGS) entry which is preliminary data.</text>
</comment>
<gene>
    <name evidence="9" type="ORF">ACFQO7_01390</name>
</gene>
<dbReference type="CDD" id="cd06261">
    <property type="entry name" value="TM_PBP2"/>
    <property type="match status" value="1"/>
</dbReference>
<evidence type="ECO:0000256" key="2">
    <source>
        <dbReference type="ARBA" id="ARBA00022448"/>
    </source>
</evidence>
<feature type="transmembrane region" description="Helical" evidence="7">
    <location>
        <begin position="270"/>
        <end position="292"/>
    </location>
</feature>
<name>A0ABW2GMH8_9ACTN</name>
<feature type="domain" description="ABC transmembrane type-1" evidence="8">
    <location>
        <begin position="67"/>
        <end position="291"/>
    </location>
</feature>
<evidence type="ECO:0000256" key="3">
    <source>
        <dbReference type="ARBA" id="ARBA00022475"/>
    </source>
</evidence>
<evidence type="ECO:0000256" key="6">
    <source>
        <dbReference type="ARBA" id="ARBA00023136"/>
    </source>
</evidence>
<comment type="subcellular location">
    <subcellularLocation>
        <location evidence="1 7">Cell membrane</location>
        <topology evidence="1 7">Multi-pass membrane protein</topology>
    </subcellularLocation>
</comment>
<dbReference type="PROSITE" id="PS50928">
    <property type="entry name" value="ABC_TM1"/>
    <property type="match status" value="1"/>
</dbReference>
<feature type="transmembrane region" description="Helical" evidence="7">
    <location>
        <begin position="164"/>
        <end position="184"/>
    </location>
</feature>
<keyword evidence="10" id="KW-1185">Reference proteome</keyword>
<keyword evidence="2 7" id="KW-0813">Transport</keyword>
<accession>A0ABW2GMH8</accession>
<reference evidence="10" key="1">
    <citation type="journal article" date="2019" name="Int. J. Syst. Evol. Microbiol.">
        <title>The Global Catalogue of Microorganisms (GCM) 10K type strain sequencing project: providing services to taxonomists for standard genome sequencing and annotation.</title>
        <authorList>
            <consortium name="The Broad Institute Genomics Platform"/>
            <consortium name="The Broad Institute Genome Sequencing Center for Infectious Disease"/>
            <person name="Wu L."/>
            <person name="Ma J."/>
        </authorList>
    </citation>
    <scope>NUCLEOTIDE SEQUENCE [LARGE SCALE GENOMIC DNA]</scope>
    <source>
        <strain evidence="10">CGMCC 1.9106</strain>
    </source>
</reference>
<proteinExistence type="inferred from homology"/>
<evidence type="ECO:0000313" key="9">
    <source>
        <dbReference type="EMBL" id="MFC7241122.1"/>
    </source>
</evidence>
<dbReference type="SUPFAM" id="SSF161098">
    <property type="entry name" value="MetI-like"/>
    <property type="match status" value="1"/>
</dbReference>
<dbReference type="Proteomes" id="UP001596392">
    <property type="component" value="Unassembled WGS sequence"/>
</dbReference>
<dbReference type="RefSeq" id="WP_376804607.1">
    <property type="nucleotide sequence ID" value="NZ_JBHTAC010000001.1"/>
</dbReference>
<dbReference type="PANTHER" id="PTHR30193:SF41">
    <property type="entry name" value="DIACETYLCHITOBIOSE UPTAKE SYSTEM PERMEASE PROTEIN NGCF"/>
    <property type="match status" value="1"/>
</dbReference>
<evidence type="ECO:0000256" key="5">
    <source>
        <dbReference type="ARBA" id="ARBA00022989"/>
    </source>
</evidence>
<feature type="transmembrane region" description="Helical" evidence="7">
    <location>
        <begin position="226"/>
        <end position="245"/>
    </location>
</feature>